<evidence type="ECO:0000313" key="11">
    <source>
        <dbReference type="Proteomes" id="UP001166674"/>
    </source>
</evidence>
<evidence type="ECO:0000259" key="9">
    <source>
        <dbReference type="PROSITE" id="PS51719"/>
    </source>
</evidence>
<evidence type="ECO:0000256" key="4">
    <source>
        <dbReference type="ARBA" id="ARBA00023134"/>
    </source>
</evidence>
<dbReference type="Proteomes" id="UP001166674">
    <property type="component" value="Unassembled WGS sequence"/>
</dbReference>
<name>A0AA41ND48_SCICA</name>
<dbReference type="SUPFAM" id="SSF52540">
    <property type="entry name" value="P-loop containing nucleoside triphosphate hydrolases"/>
    <property type="match status" value="1"/>
</dbReference>
<dbReference type="PANTHER" id="PTHR18884">
    <property type="entry name" value="SEPTIN"/>
    <property type="match status" value="1"/>
</dbReference>
<dbReference type="FunFam" id="3.40.50.300:FF:000036">
    <property type="entry name" value="septin-6 isoform X2"/>
    <property type="match status" value="1"/>
</dbReference>
<keyword evidence="5" id="KW-0963">Cytoplasm</keyword>
<evidence type="ECO:0000256" key="3">
    <source>
        <dbReference type="ARBA" id="ARBA00022741"/>
    </source>
</evidence>
<comment type="similarity">
    <text evidence="7">Belongs to the TRAFAC class TrmE-Era-EngA-EngB-Septin-like GTPase superfamily. Septin GTPase family.</text>
</comment>
<dbReference type="InterPro" id="IPR030379">
    <property type="entry name" value="G_SEPTIN_dom"/>
</dbReference>
<dbReference type="InterPro" id="IPR026794">
    <property type="entry name" value="ADISSP"/>
</dbReference>
<dbReference type="InterPro" id="IPR027417">
    <property type="entry name" value="P-loop_NTPase"/>
</dbReference>
<evidence type="ECO:0000313" key="10">
    <source>
        <dbReference type="EMBL" id="MBZ3888011.1"/>
    </source>
</evidence>
<dbReference type="PROSITE" id="PS51719">
    <property type="entry name" value="G_SEPTIN"/>
    <property type="match status" value="1"/>
</dbReference>
<proteinExistence type="inferred from homology"/>
<dbReference type="Pfam" id="PF15006">
    <property type="entry name" value="DUF4517"/>
    <property type="match status" value="1"/>
</dbReference>
<feature type="compositionally biased region" description="Low complexity" evidence="8">
    <location>
        <begin position="527"/>
        <end position="542"/>
    </location>
</feature>
<evidence type="ECO:0000256" key="7">
    <source>
        <dbReference type="RuleBase" id="RU004560"/>
    </source>
</evidence>
<keyword evidence="6" id="KW-0966">Cell projection</keyword>
<keyword evidence="3 7" id="KW-0547">Nucleotide-binding</keyword>
<dbReference type="AlphaFoldDB" id="A0AA41ND48"/>
<keyword evidence="5" id="KW-0206">Cytoskeleton</keyword>
<organism evidence="10 11">
    <name type="scientific">Sciurus carolinensis</name>
    <name type="common">Eastern gray squirrel</name>
    <dbReference type="NCBI Taxonomy" id="30640"/>
    <lineage>
        <taxon>Eukaryota</taxon>
        <taxon>Metazoa</taxon>
        <taxon>Chordata</taxon>
        <taxon>Craniata</taxon>
        <taxon>Vertebrata</taxon>
        <taxon>Euteleostomi</taxon>
        <taxon>Mammalia</taxon>
        <taxon>Eutheria</taxon>
        <taxon>Euarchontoglires</taxon>
        <taxon>Glires</taxon>
        <taxon>Rodentia</taxon>
        <taxon>Sciuromorpha</taxon>
        <taxon>Sciuridae</taxon>
        <taxon>Sciurinae</taxon>
        <taxon>Sciurini</taxon>
        <taxon>Sciurus</taxon>
    </lineage>
</organism>
<keyword evidence="11" id="KW-1185">Reference proteome</keyword>
<dbReference type="Gene3D" id="3.40.50.300">
    <property type="entry name" value="P-loop containing nucleotide triphosphate hydrolases"/>
    <property type="match status" value="1"/>
</dbReference>
<evidence type="ECO:0000256" key="1">
    <source>
        <dbReference type="ARBA" id="ARBA00004245"/>
    </source>
</evidence>
<dbReference type="InterPro" id="IPR016491">
    <property type="entry name" value="Septin"/>
</dbReference>
<dbReference type="CDD" id="cd01850">
    <property type="entry name" value="CDC_Septin"/>
    <property type="match status" value="1"/>
</dbReference>
<comment type="caution">
    <text evidence="10">The sequence shown here is derived from an EMBL/GenBank/DDBJ whole genome shotgun (WGS) entry which is preliminary data.</text>
</comment>
<accession>A0AA41ND48</accession>
<evidence type="ECO:0000256" key="5">
    <source>
        <dbReference type="ARBA" id="ARBA00023212"/>
    </source>
</evidence>
<feature type="domain" description="Septin-type G" evidence="9">
    <location>
        <begin position="164"/>
        <end position="430"/>
    </location>
</feature>
<dbReference type="EMBL" id="JAATJV010420850">
    <property type="protein sequence ID" value="MBZ3888011.1"/>
    <property type="molecule type" value="Genomic_DNA"/>
</dbReference>
<comment type="subcellular location">
    <subcellularLocation>
        <location evidence="2">Cell projection</location>
    </subcellularLocation>
    <subcellularLocation>
        <location evidence="1">Cytoplasm</location>
        <location evidence="1">Cytoskeleton</location>
    </subcellularLocation>
</comment>
<reference evidence="10" key="1">
    <citation type="submission" date="2020-03" db="EMBL/GenBank/DDBJ databases">
        <title>Studies in the Genomics of Life Span.</title>
        <authorList>
            <person name="Glass D."/>
        </authorList>
    </citation>
    <scope>NUCLEOTIDE SEQUENCE</scope>
    <source>
        <strain evidence="10">SUZIE</strain>
        <tissue evidence="10">Muscle</tissue>
    </source>
</reference>
<feature type="region of interest" description="Disordered" evidence="8">
    <location>
        <begin position="525"/>
        <end position="551"/>
    </location>
</feature>
<dbReference type="Pfam" id="PF00735">
    <property type="entry name" value="Septin"/>
    <property type="match status" value="1"/>
</dbReference>
<keyword evidence="4 7" id="KW-0342">GTP-binding</keyword>
<gene>
    <name evidence="10" type="ORF">SUZIE_195820</name>
</gene>
<dbReference type="GO" id="GO:0005856">
    <property type="term" value="C:cytoskeleton"/>
    <property type="evidence" value="ECO:0007669"/>
    <property type="project" value="UniProtKB-SubCell"/>
</dbReference>
<sequence length="551" mass="63008">MAAANKGNKPRDQSIRFAAGHDAEGSQSHIHFDEKLHDSVVMVTQEGGSSFLVKVGFLKMLHRYEITFTLPPVCRLSKDIHEAPVPSLHLKLLSVMPIPEGYSIKCEYSAHEEGVLKQEMLLACKGGTDACVRVMNEELRNLSLSGHVGFDSLPDQLVNKSTSQGFCFNILCVGETGIGKSTLMDTLFNTKFESDPATHNEPGVRLKARSYELQESNVRLKLTIVDTVGFGDQINKDDSYKPIVEYIDAQFEAYLQEELKIKRSLFNYHDTRIHACLYFIAPTGHSLKSLDLVTMKKLDSKVNIIPIIAKADTIAKNELHKFKSKIMSELVSNGVQIYQFPTDEETVAEINATMSVHLPFAVVGSTEEVKIGNKMAKARQYPWGVVQVENENHCDFVKLREMLIRVNMEDLREQTHTRHYELYRRCKLEEMGFKDTDPDSKPFSLQETYEAKRNEFLGELQKKEEEMRQMFVMRVKEKEAELKEAEKELHEKFDLLKRTHQEEKKKVEDKKKELEEEVNNFQKKKAAAQLLQSQAQQSGAQQTKKDKDKKK</sequence>
<evidence type="ECO:0000256" key="6">
    <source>
        <dbReference type="ARBA" id="ARBA00023273"/>
    </source>
</evidence>
<dbReference type="GO" id="GO:0005525">
    <property type="term" value="F:GTP binding"/>
    <property type="evidence" value="ECO:0007669"/>
    <property type="project" value="UniProtKB-KW"/>
</dbReference>
<evidence type="ECO:0000256" key="2">
    <source>
        <dbReference type="ARBA" id="ARBA00004316"/>
    </source>
</evidence>
<protein>
    <submittedName>
        <fullName evidence="10">Septin-11</fullName>
    </submittedName>
</protein>
<evidence type="ECO:0000256" key="8">
    <source>
        <dbReference type="SAM" id="MobiDB-lite"/>
    </source>
</evidence>
<dbReference type="GO" id="GO:0042995">
    <property type="term" value="C:cell projection"/>
    <property type="evidence" value="ECO:0007669"/>
    <property type="project" value="UniProtKB-SubCell"/>
</dbReference>